<evidence type="ECO:0000313" key="1">
    <source>
        <dbReference type="EMBL" id="OCT69584.1"/>
    </source>
</evidence>
<name>A0A974CAD6_XENLA</name>
<proteinExistence type="predicted"/>
<organism evidence="1 2">
    <name type="scientific">Xenopus laevis</name>
    <name type="common">African clawed frog</name>
    <dbReference type="NCBI Taxonomy" id="8355"/>
    <lineage>
        <taxon>Eukaryota</taxon>
        <taxon>Metazoa</taxon>
        <taxon>Chordata</taxon>
        <taxon>Craniata</taxon>
        <taxon>Vertebrata</taxon>
        <taxon>Euteleostomi</taxon>
        <taxon>Amphibia</taxon>
        <taxon>Batrachia</taxon>
        <taxon>Anura</taxon>
        <taxon>Pipoidea</taxon>
        <taxon>Pipidae</taxon>
        <taxon>Xenopodinae</taxon>
        <taxon>Xenopus</taxon>
        <taxon>Xenopus</taxon>
    </lineage>
</organism>
<sequence length="75" mass="8805">MGTRCRTRTQASPVDLRHIQQLGVQVSKAWAPSAQSSWLLFSEAVLWHSVPFLYKIGHQFHYRSELVYWVFRTTL</sequence>
<protein>
    <submittedName>
        <fullName evidence="1">Uncharacterized protein</fullName>
    </submittedName>
</protein>
<gene>
    <name evidence="1" type="ORF">XELAEV_18040896mg</name>
</gene>
<dbReference type="Proteomes" id="UP000694892">
    <property type="component" value="Chromosome 8L"/>
</dbReference>
<reference evidence="2" key="1">
    <citation type="journal article" date="2016" name="Nature">
        <title>Genome evolution in the allotetraploid frog Xenopus laevis.</title>
        <authorList>
            <person name="Session A.M."/>
            <person name="Uno Y."/>
            <person name="Kwon T."/>
            <person name="Chapman J.A."/>
            <person name="Toyoda A."/>
            <person name="Takahashi S."/>
            <person name="Fukui A."/>
            <person name="Hikosaka A."/>
            <person name="Suzuki A."/>
            <person name="Kondo M."/>
            <person name="van Heeringen S.J."/>
            <person name="Quigley I."/>
            <person name="Heinz S."/>
            <person name="Ogino H."/>
            <person name="Ochi H."/>
            <person name="Hellsten U."/>
            <person name="Lyons J.B."/>
            <person name="Simakov O."/>
            <person name="Putnam N."/>
            <person name="Stites J."/>
            <person name="Kuroki Y."/>
            <person name="Tanaka T."/>
            <person name="Michiue T."/>
            <person name="Watanabe M."/>
            <person name="Bogdanovic O."/>
            <person name="Lister R."/>
            <person name="Georgiou G."/>
            <person name="Paranjpe S.S."/>
            <person name="van Kruijsbergen I."/>
            <person name="Shu S."/>
            <person name="Carlson J."/>
            <person name="Kinoshita T."/>
            <person name="Ohta Y."/>
            <person name="Mawaribuchi S."/>
            <person name="Jenkins J."/>
            <person name="Grimwood J."/>
            <person name="Schmutz J."/>
            <person name="Mitros T."/>
            <person name="Mozaffari S.V."/>
            <person name="Suzuki Y."/>
            <person name="Haramoto Y."/>
            <person name="Yamamoto T.S."/>
            <person name="Takagi C."/>
            <person name="Heald R."/>
            <person name="Miller K."/>
            <person name="Haudenschild C."/>
            <person name="Kitzman J."/>
            <person name="Nakayama T."/>
            <person name="Izutsu Y."/>
            <person name="Robert J."/>
            <person name="Fortriede J."/>
            <person name="Burns K."/>
            <person name="Lotay V."/>
            <person name="Karimi K."/>
            <person name="Yasuoka Y."/>
            <person name="Dichmann D.S."/>
            <person name="Flajnik M.F."/>
            <person name="Houston D.W."/>
            <person name="Shendure J."/>
            <person name="DuPasquier L."/>
            <person name="Vize P.D."/>
            <person name="Zorn A.M."/>
            <person name="Ito M."/>
            <person name="Marcotte E.M."/>
            <person name="Wallingford J.B."/>
            <person name="Ito Y."/>
            <person name="Asashima M."/>
            <person name="Ueno N."/>
            <person name="Matsuda Y."/>
            <person name="Veenstra G.J."/>
            <person name="Fujiyama A."/>
            <person name="Harland R.M."/>
            <person name="Taira M."/>
            <person name="Rokhsar D.S."/>
        </authorList>
    </citation>
    <scope>NUCLEOTIDE SEQUENCE [LARGE SCALE GENOMIC DNA]</scope>
    <source>
        <strain evidence="2">J</strain>
    </source>
</reference>
<evidence type="ECO:0000313" key="2">
    <source>
        <dbReference type="Proteomes" id="UP000694892"/>
    </source>
</evidence>
<dbReference type="AlphaFoldDB" id="A0A974CAD6"/>
<accession>A0A974CAD6</accession>
<dbReference type="EMBL" id="CM004480">
    <property type="protein sequence ID" value="OCT69584.1"/>
    <property type="molecule type" value="Genomic_DNA"/>
</dbReference>